<evidence type="ECO:0000313" key="3">
    <source>
        <dbReference type="Proteomes" id="UP001165080"/>
    </source>
</evidence>
<accession>A0A9W6BQJ6</accession>
<dbReference type="EMBL" id="BRXU01000015">
    <property type="protein sequence ID" value="GLC56318.1"/>
    <property type="molecule type" value="Genomic_DNA"/>
</dbReference>
<evidence type="ECO:0000313" key="2">
    <source>
        <dbReference type="EMBL" id="GLC56318.1"/>
    </source>
</evidence>
<comment type="caution">
    <text evidence="2">The sequence shown here is derived from an EMBL/GenBank/DDBJ whole genome shotgun (WGS) entry which is preliminary data.</text>
</comment>
<keyword evidence="3" id="KW-1185">Reference proteome</keyword>
<feature type="compositionally biased region" description="Gly residues" evidence="1">
    <location>
        <begin position="56"/>
        <end position="73"/>
    </location>
</feature>
<evidence type="ECO:0000256" key="1">
    <source>
        <dbReference type="SAM" id="MobiDB-lite"/>
    </source>
</evidence>
<protein>
    <submittedName>
        <fullName evidence="2">Uncharacterized protein</fullName>
    </submittedName>
</protein>
<dbReference type="Proteomes" id="UP001165080">
    <property type="component" value="Unassembled WGS sequence"/>
</dbReference>
<sequence>MITAIHDTLDFPDLAAGLPSLRPSCNFSSDGAGSIDGVGDSACDDDNGVGIGAGNGYGPGSGAGNGPGIGTGGISAVDGNGAGGNGAGSGGVGTGSWQVDDPIFIVALPPFH</sequence>
<proteinExistence type="predicted"/>
<dbReference type="AlphaFoldDB" id="A0A9W6BQJ6"/>
<name>A0A9W6BQJ6_9CHLO</name>
<organism evidence="2 3">
    <name type="scientific">Pleodorina starrii</name>
    <dbReference type="NCBI Taxonomy" id="330485"/>
    <lineage>
        <taxon>Eukaryota</taxon>
        <taxon>Viridiplantae</taxon>
        <taxon>Chlorophyta</taxon>
        <taxon>core chlorophytes</taxon>
        <taxon>Chlorophyceae</taxon>
        <taxon>CS clade</taxon>
        <taxon>Chlamydomonadales</taxon>
        <taxon>Volvocaceae</taxon>
        <taxon>Pleodorina</taxon>
    </lineage>
</organism>
<feature type="region of interest" description="Disordered" evidence="1">
    <location>
        <begin position="56"/>
        <end position="93"/>
    </location>
</feature>
<feature type="compositionally biased region" description="Gly residues" evidence="1">
    <location>
        <begin position="80"/>
        <end position="93"/>
    </location>
</feature>
<gene>
    <name evidence="2" type="primary">PLESTBF000536</name>
    <name evidence="2" type="ORF">PLESTB_001092000</name>
</gene>
<reference evidence="2 3" key="1">
    <citation type="journal article" date="2023" name="Commun. Biol.">
        <title>Reorganization of the ancestral sex-determining regions during the evolution of trioecy in Pleodorina starrii.</title>
        <authorList>
            <person name="Takahashi K."/>
            <person name="Suzuki S."/>
            <person name="Kawai-Toyooka H."/>
            <person name="Yamamoto K."/>
            <person name="Hamaji T."/>
            <person name="Ootsuki R."/>
            <person name="Yamaguchi H."/>
            <person name="Kawachi M."/>
            <person name="Higashiyama T."/>
            <person name="Nozaki H."/>
        </authorList>
    </citation>
    <scope>NUCLEOTIDE SEQUENCE [LARGE SCALE GENOMIC DNA]</scope>
    <source>
        <strain evidence="2 3">NIES-4479</strain>
    </source>
</reference>